<dbReference type="Proteomes" id="UP001224674">
    <property type="component" value="Chromosome"/>
</dbReference>
<feature type="transmembrane region" description="Helical" evidence="2">
    <location>
        <begin position="12"/>
        <end position="31"/>
    </location>
</feature>
<dbReference type="CDD" id="cd12797">
    <property type="entry name" value="M23_peptidase"/>
    <property type="match status" value="1"/>
</dbReference>
<sequence>MRRTISGLRPVWRIVILAGLLLIVADLTGIFSPPAGLAWVLGVVGLILVGYLLYRTAPVSEPREPAALRSPVRGRWLAVNSPGQGVPSHGTVTRGQRFAVDVSHPTVAEDLTTQINPGSVRSALRGSPPEEFTCFGEPVCAMAAGTVVEAADQQRDQRARNTWQALLWMLVVESTVRELIGGYRAVLGNRVVIQHDDGTYAAYAHLRRGSVRVEVGQRVEAGEVIAEVGNTGNTTEPHLHVQLMDRASVDPAAGVPMVFRDAVLDAIDPAWEKQASEPSETALEGMPRNGQIFTVPGEVAGTSEAQQTTTPGL</sequence>
<dbReference type="Pfam" id="PF01551">
    <property type="entry name" value="Peptidase_M23"/>
    <property type="match status" value="1"/>
</dbReference>
<feature type="transmembrane region" description="Helical" evidence="2">
    <location>
        <begin position="37"/>
        <end position="54"/>
    </location>
</feature>
<feature type="region of interest" description="Disordered" evidence="1">
    <location>
        <begin position="274"/>
        <end position="313"/>
    </location>
</feature>
<name>A0AAJ6DCK4_9MICC</name>
<dbReference type="AlphaFoldDB" id="A0AAJ6DCK4"/>
<accession>A0AAJ6DCK4</accession>
<evidence type="ECO:0000313" key="4">
    <source>
        <dbReference type="EMBL" id="WGH93735.1"/>
    </source>
</evidence>
<keyword evidence="2" id="KW-0812">Transmembrane</keyword>
<evidence type="ECO:0000256" key="1">
    <source>
        <dbReference type="SAM" id="MobiDB-lite"/>
    </source>
</evidence>
<dbReference type="EMBL" id="CP122566">
    <property type="protein sequence ID" value="WGH93735.1"/>
    <property type="molecule type" value="Genomic_DNA"/>
</dbReference>
<dbReference type="InterPro" id="IPR050570">
    <property type="entry name" value="Cell_wall_metabolism_enzyme"/>
</dbReference>
<keyword evidence="2" id="KW-0472">Membrane</keyword>
<keyword evidence="5" id="KW-1185">Reference proteome</keyword>
<dbReference type="GO" id="GO:0004222">
    <property type="term" value="F:metalloendopeptidase activity"/>
    <property type="evidence" value="ECO:0007669"/>
    <property type="project" value="TreeGrafter"/>
</dbReference>
<reference evidence="4 5" key="1">
    <citation type="submission" date="2023-03" db="EMBL/GenBank/DDBJ databases">
        <title>Complete genome sequences of several Auritidibacter ignavus strains isolated from ear infections.</title>
        <authorList>
            <person name="Baehr T."/>
            <person name="Baumhoegger A.M."/>
        </authorList>
    </citation>
    <scope>NUCLEOTIDE SEQUENCE [LARGE SCALE GENOMIC DNA]</scope>
    <source>
        <strain evidence="4 5">BABAE-6</strain>
    </source>
</reference>
<organism evidence="4 5">
    <name type="scientific">Auritidibacter ignavus</name>
    <dbReference type="NCBI Taxonomy" id="678932"/>
    <lineage>
        <taxon>Bacteria</taxon>
        <taxon>Bacillati</taxon>
        <taxon>Actinomycetota</taxon>
        <taxon>Actinomycetes</taxon>
        <taxon>Micrococcales</taxon>
        <taxon>Micrococcaceae</taxon>
        <taxon>Auritidibacter</taxon>
    </lineage>
</organism>
<dbReference type="PANTHER" id="PTHR21666">
    <property type="entry name" value="PEPTIDASE-RELATED"/>
    <property type="match status" value="1"/>
</dbReference>
<gene>
    <name evidence="4" type="ORF">QDX21_02755</name>
</gene>
<dbReference type="RefSeq" id="WP_158278463.1">
    <property type="nucleotide sequence ID" value="NZ_CP122561.1"/>
</dbReference>
<keyword evidence="2" id="KW-1133">Transmembrane helix</keyword>
<feature type="compositionally biased region" description="Polar residues" evidence="1">
    <location>
        <begin position="303"/>
        <end position="313"/>
    </location>
</feature>
<dbReference type="InterPro" id="IPR016047">
    <property type="entry name" value="M23ase_b-sheet_dom"/>
</dbReference>
<protein>
    <submittedName>
        <fullName evidence="4">Peptidoglycan DD-metalloendopeptidase family protein</fullName>
    </submittedName>
</protein>
<dbReference type="Gene3D" id="2.70.70.10">
    <property type="entry name" value="Glucose Permease (Domain IIA)"/>
    <property type="match status" value="1"/>
</dbReference>
<dbReference type="InterPro" id="IPR011055">
    <property type="entry name" value="Dup_hybrid_motif"/>
</dbReference>
<dbReference type="PANTHER" id="PTHR21666:SF270">
    <property type="entry name" value="MUREIN HYDROLASE ACTIVATOR ENVC"/>
    <property type="match status" value="1"/>
</dbReference>
<evidence type="ECO:0000256" key="2">
    <source>
        <dbReference type="SAM" id="Phobius"/>
    </source>
</evidence>
<dbReference type="SUPFAM" id="SSF51261">
    <property type="entry name" value="Duplicated hybrid motif"/>
    <property type="match status" value="1"/>
</dbReference>
<proteinExistence type="predicted"/>
<evidence type="ECO:0000259" key="3">
    <source>
        <dbReference type="Pfam" id="PF01551"/>
    </source>
</evidence>
<evidence type="ECO:0000313" key="5">
    <source>
        <dbReference type="Proteomes" id="UP001224674"/>
    </source>
</evidence>
<feature type="domain" description="M23ase beta-sheet core" evidence="3">
    <location>
        <begin position="183"/>
        <end position="250"/>
    </location>
</feature>